<dbReference type="InterPro" id="IPR007358">
    <property type="entry name" value="Nucleoid_associated_NdpA"/>
</dbReference>
<reference evidence="1" key="1">
    <citation type="submission" date="2022-12" db="EMBL/GenBank/DDBJ databases">
        <title>Description and comparative metabolic analysis of Aerococcus sp. nov., isolated from the feces of a pig.</title>
        <authorList>
            <person name="Chang Y.-H."/>
        </authorList>
    </citation>
    <scope>NUCLEOTIDE SEQUENCE</scope>
    <source>
        <strain evidence="1">YH-aer222</strain>
    </source>
</reference>
<name>A0A9X3FNP6_9LACT</name>
<dbReference type="AlphaFoldDB" id="A0A9X3FNP6"/>
<accession>A0A9X3FNP6</accession>
<organism evidence="1 2">
    <name type="scientific">Aerococcus kribbianus</name>
    <dbReference type="NCBI Taxonomy" id="2999064"/>
    <lineage>
        <taxon>Bacteria</taxon>
        <taxon>Bacillati</taxon>
        <taxon>Bacillota</taxon>
        <taxon>Bacilli</taxon>
        <taxon>Lactobacillales</taxon>
        <taxon>Aerococcaceae</taxon>
        <taxon>Aerococcus</taxon>
    </lineage>
</organism>
<gene>
    <name evidence="1" type="ORF">OW157_05685</name>
</gene>
<evidence type="ECO:0000313" key="1">
    <source>
        <dbReference type="EMBL" id="MCZ0726063.1"/>
    </source>
</evidence>
<dbReference type="GO" id="GO:0009295">
    <property type="term" value="C:nucleoid"/>
    <property type="evidence" value="ECO:0007669"/>
    <property type="project" value="InterPro"/>
</dbReference>
<evidence type="ECO:0000313" key="2">
    <source>
        <dbReference type="Proteomes" id="UP001146670"/>
    </source>
</evidence>
<comment type="caution">
    <text evidence="1">The sequence shown here is derived from an EMBL/GenBank/DDBJ whole genome shotgun (WGS) entry which is preliminary data.</text>
</comment>
<protein>
    <submittedName>
        <fullName evidence="1">Nucleoid-associated protein</fullName>
    </submittedName>
</protein>
<proteinExistence type="predicted"/>
<sequence>MLTITHAILHIFDGASNEPLLSHVELDKRSPYIHDYIKKKCEKITQTDRMKEGVLTDDSPVKALFDAIQDDFISISQELSLMLSEMIKSNADIPNADLLWACIRGEDQSSYLAMFKLNHQEAMTHHVDYEDQNLKNDLIINQAILPGIKQGIDEGFLYQLDNGHIQILEKKHLIDESGDREFYLSERFLGQAIKASLKENIGIVKKAVSATAKKYAEADYAQLAQAKEVLNQSIVDQGTIDNDVIAESLYRDKPAQMADYLEASSQAGLQNDEKIVADPALMTNRMQKQKLKLDNGIELSIPIELFNDPNSVEIQNNPDGTVSVWLKNIDEIKNMF</sequence>
<dbReference type="EMBL" id="JAPRFR010000002">
    <property type="protein sequence ID" value="MCZ0726063.1"/>
    <property type="molecule type" value="Genomic_DNA"/>
</dbReference>
<dbReference type="RefSeq" id="WP_268752391.1">
    <property type="nucleotide sequence ID" value="NZ_JAPRFQ010000002.1"/>
</dbReference>
<dbReference type="Proteomes" id="UP001146670">
    <property type="component" value="Unassembled WGS sequence"/>
</dbReference>
<dbReference type="Pfam" id="PF04245">
    <property type="entry name" value="NA37"/>
    <property type="match status" value="1"/>
</dbReference>
<keyword evidence="2" id="KW-1185">Reference proteome</keyword>